<keyword evidence="1" id="KW-0812">Transmembrane</keyword>
<name>A0ABS1BWU7_9BACT</name>
<reference evidence="3 4" key="1">
    <citation type="submission" date="2020-12" db="EMBL/GenBank/DDBJ databases">
        <title>Bacterial novel species Adhaeribacter sp. BT258 isolated from soil.</title>
        <authorList>
            <person name="Jung H.-Y."/>
        </authorList>
    </citation>
    <scope>NUCLEOTIDE SEQUENCE [LARGE SCALE GENOMIC DNA]</scope>
    <source>
        <strain evidence="3 4">BT258</strain>
    </source>
</reference>
<proteinExistence type="predicted"/>
<sequence length="375" mass="42292">MKILPKLMITTFIITCFLSITGFMVMQQGPFGKTPKGKRLERIQKSPNYKDGAFRNLSETPVQAEEATFFGMLYDFFNKSKNNRPAASIPTVKSDLKTFSTQKPSIFWFGHSSYLLKTNGRNILVDPVFSGHASPFSFMVTAFEGANNYAASDLPEIDMLIISHDHYDHLDYETITAIKDKVKHFYVPLGVGAHLENWGIAENKITELDWWEATTFENLKLTATPARHFSGRGLARGKSLWASYVLETPSHKIYIGGDSGYDAHFKAIGEKFGPLDIAILETGQYNKNWPYIHMMPEQTVQAAQDLQAKVLLPVHLGKFALALHDWDEPLQRVVKAAAEKQVKITTPMIGEPVILDETYPASRWWEKVKTVAKAE</sequence>
<dbReference type="EMBL" id="JAEHFX010000001">
    <property type="protein sequence ID" value="MBK0401535.1"/>
    <property type="molecule type" value="Genomic_DNA"/>
</dbReference>
<evidence type="ECO:0000259" key="2">
    <source>
        <dbReference type="Pfam" id="PF12706"/>
    </source>
</evidence>
<feature type="transmembrane region" description="Helical" evidence="1">
    <location>
        <begin position="7"/>
        <end position="26"/>
    </location>
</feature>
<dbReference type="Pfam" id="PF12706">
    <property type="entry name" value="Lactamase_B_2"/>
    <property type="match status" value="1"/>
</dbReference>
<dbReference type="Gene3D" id="3.60.15.10">
    <property type="entry name" value="Ribonuclease Z/Hydroxyacylglutathione hydrolase-like"/>
    <property type="match status" value="1"/>
</dbReference>
<dbReference type="RefSeq" id="WP_200504165.1">
    <property type="nucleotide sequence ID" value="NZ_JAEHFX010000001.1"/>
</dbReference>
<feature type="domain" description="Metallo-beta-lactamase" evidence="2">
    <location>
        <begin position="121"/>
        <end position="315"/>
    </location>
</feature>
<dbReference type="PANTHER" id="PTHR15032:SF4">
    <property type="entry name" value="N-ACYL-PHOSPHATIDYLETHANOLAMINE-HYDROLYZING PHOSPHOLIPASE D"/>
    <property type="match status" value="1"/>
</dbReference>
<dbReference type="InterPro" id="IPR024884">
    <property type="entry name" value="NAPE-PLD"/>
</dbReference>
<evidence type="ECO:0000256" key="1">
    <source>
        <dbReference type="SAM" id="Phobius"/>
    </source>
</evidence>
<gene>
    <name evidence="3" type="ORF">I5M27_00980</name>
</gene>
<dbReference type="PIRSF" id="PIRSF038896">
    <property type="entry name" value="NAPE-PLD"/>
    <property type="match status" value="1"/>
</dbReference>
<evidence type="ECO:0000313" key="3">
    <source>
        <dbReference type="EMBL" id="MBK0401535.1"/>
    </source>
</evidence>
<dbReference type="InterPro" id="IPR001279">
    <property type="entry name" value="Metallo-B-lactamas"/>
</dbReference>
<dbReference type="SUPFAM" id="SSF56281">
    <property type="entry name" value="Metallo-hydrolase/oxidoreductase"/>
    <property type="match status" value="1"/>
</dbReference>
<dbReference type="Proteomes" id="UP000644147">
    <property type="component" value="Unassembled WGS sequence"/>
</dbReference>
<dbReference type="PANTHER" id="PTHR15032">
    <property type="entry name" value="N-ACYL-PHOSPHATIDYLETHANOLAMINE-HYDROLYZING PHOSPHOLIPASE D"/>
    <property type="match status" value="1"/>
</dbReference>
<dbReference type="InterPro" id="IPR036866">
    <property type="entry name" value="RibonucZ/Hydroxyglut_hydro"/>
</dbReference>
<keyword evidence="4" id="KW-1185">Reference proteome</keyword>
<organism evidence="3 4">
    <name type="scientific">Adhaeribacter terrigena</name>
    <dbReference type="NCBI Taxonomy" id="2793070"/>
    <lineage>
        <taxon>Bacteria</taxon>
        <taxon>Pseudomonadati</taxon>
        <taxon>Bacteroidota</taxon>
        <taxon>Cytophagia</taxon>
        <taxon>Cytophagales</taxon>
        <taxon>Hymenobacteraceae</taxon>
        <taxon>Adhaeribacter</taxon>
    </lineage>
</organism>
<accession>A0ABS1BWU7</accession>
<evidence type="ECO:0000313" key="4">
    <source>
        <dbReference type="Proteomes" id="UP000644147"/>
    </source>
</evidence>
<comment type="caution">
    <text evidence="3">The sequence shown here is derived from an EMBL/GenBank/DDBJ whole genome shotgun (WGS) entry which is preliminary data.</text>
</comment>
<protein>
    <submittedName>
        <fullName evidence="3">MBL fold metallo-hydrolase</fullName>
    </submittedName>
</protein>
<keyword evidence="1" id="KW-1133">Transmembrane helix</keyword>
<keyword evidence="1" id="KW-0472">Membrane</keyword>